<evidence type="ECO:0000313" key="2">
    <source>
        <dbReference type="Proteomes" id="UP001328107"/>
    </source>
</evidence>
<proteinExistence type="predicted"/>
<organism evidence="1 2">
    <name type="scientific">Pristionchus mayeri</name>
    <dbReference type="NCBI Taxonomy" id="1317129"/>
    <lineage>
        <taxon>Eukaryota</taxon>
        <taxon>Metazoa</taxon>
        <taxon>Ecdysozoa</taxon>
        <taxon>Nematoda</taxon>
        <taxon>Chromadorea</taxon>
        <taxon>Rhabditida</taxon>
        <taxon>Rhabditina</taxon>
        <taxon>Diplogasteromorpha</taxon>
        <taxon>Diplogasteroidea</taxon>
        <taxon>Neodiplogasteridae</taxon>
        <taxon>Pristionchus</taxon>
    </lineage>
</organism>
<evidence type="ECO:0000313" key="1">
    <source>
        <dbReference type="EMBL" id="GMR37792.1"/>
    </source>
</evidence>
<dbReference type="EMBL" id="BTRK01000002">
    <property type="protein sequence ID" value="GMR37792.1"/>
    <property type="molecule type" value="Genomic_DNA"/>
</dbReference>
<reference evidence="2" key="1">
    <citation type="submission" date="2022-10" db="EMBL/GenBank/DDBJ databases">
        <title>Genome assembly of Pristionchus species.</title>
        <authorList>
            <person name="Yoshida K."/>
            <person name="Sommer R.J."/>
        </authorList>
    </citation>
    <scope>NUCLEOTIDE SEQUENCE [LARGE SCALE GENOMIC DNA]</scope>
    <source>
        <strain evidence="2">RS5460</strain>
    </source>
</reference>
<comment type="caution">
    <text evidence="1">The sequence shown here is derived from an EMBL/GenBank/DDBJ whole genome shotgun (WGS) entry which is preliminary data.</text>
</comment>
<dbReference type="Proteomes" id="UP001328107">
    <property type="component" value="Unassembled WGS sequence"/>
</dbReference>
<sequence length="66" mass="8032">WELFLNHLEERHNTTPEKENIQFSCTCGFQGDLKSTRWHMFKHREGSIRVRSLSRHHSPERKKSRN</sequence>
<feature type="non-terminal residue" evidence="1">
    <location>
        <position position="66"/>
    </location>
</feature>
<dbReference type="AlphaFoldDB" id="A0AAN4ZAW1"/>
<gene>
    <name evidence="1" type="ORF">PMAYCL1PPCAC_07987</name>
</gene>
<name>A0AAN4ZAW1_9BILA</name>
<accession>A0AAN4ZAW1</accession>
<protein>
    <submittedName>
        <fullName evidence="1">Uncharacterized protein</fullName>
    </submittedName>
</protein>
<keyword evidence="2" id="KW-1185">Reference proteome</keyword>
<feature type="non-terminal residue" evidence="1">
    <location>
        <position position="1"/>
    </location>
</feature>